<evidence type="ECO:0000256" key="7">
    <source>
        <dbReference type="ARBA" id="ARBA00022898"/>
    </source>
</evidence>
<comment type="similarity">
    <text evidence="3 9">Belongs to the class-II pyridoxal-phosphate-dependent aminotransferase family. Histidinol-phosphate aminotransferase subfamily.</text>
</comment>
<feature type="domain" description="Aminotransferase class I/classII large" evidence="10">
    <location>
        <begin position="35"/>
        <end position="364"/>
    </location>
</feature>
<dbReference type="Gene3D" id="3.40.640.10">
    <property type="entry name" value="Type I PLP-dependent aspartate aminotransferase-like (Major domain)"/>
    <property type="match status" value="1"/>
</dbReference>
<evidence type="ECO:0000256" key="6">
    <source>
        <dbReference type="ARBA" id="ARBA00022679"/>
    </source>
</evidence>
<accession>A0A1I3WSE7</accession>
<dbReference type="InterPro" id="IPR015424">
    <property type="entry name" value="PyrdxlP-dep_Trfase"/>
</dbReference>
<keyword evidence="7 9" id="KW-0663">Pyridoxal phosphate</keyword>
<dbReference type="InterPro" id="IPR015422">
    <property type="entry name" value="PyrdxlP-dep_Trfase_small"/>
</dbReference>
<dbReference type="PANTHER" id="PTHR43643">
    <property type="entry name" value="HISTIDINOL-PHOSPHATE AMINOTRANSFERASE 2"/>
    <property type="match status" value="1"/>
</dbReference>
<dbReference type="SUPFAM" id="SSF53383">
    <property type="entry name" value="PLP-dependent transferases"/>
    <property type="match status" value="1"/>
</dbReference>
<evidence type="ECO:0000256" key="5">
    <source>
        <dbReference type="ARBA" id="ARBA00022576"/>
    </source>
</evidence>
<dbReference type="NCBIfam" id="TIGR01141">
    <property type="entry name" value="hisC"/>
    <property type="match status" value="1"/>
</dbReference>
<dbReference type="GO" id="GO:0030170">
    <property type="term" value="F:pyridoxal phosphate binding"/>
    <property type="evidence" value="ECO:0007669"/>
    <property type="project" value="InterPro"/>
</dbReference>
<dbReference type="InterPro" id="IPR050106">
    <property type="entry name" value="HistidinolP_aminotransfase"/>
</dbReference>
<organism evidence="11 12">
    <name type="scientific">Neomesorhizobium albiziae</name>
    <dbReference type="NCBI Taxonomy" id="335020"/>
    <lineage>
        <taxon>Bacteria</taxon>
        <taxon>Pseudomonadati</taxon>
        <taxon>Pseudomonadota</taxon>
        <taxon>Alphaproteobacteria</taxon>
        <taxon>Hyphomicrobiales</taxon>
        <taxon>Phyllobacteriaceae</taxon>
        <taxon>Neomesorhizobium</taxon>
    </lineage>
</organism>
<feature type="modified residue" description="N6-(pyridoxal phosphate)lysine" evidence="9">
    <location>
        <position position="227"/>
    </location>
</feature>
<evidence type="ECO:0000256" key="1">
    <source>
        <dbReference type="ARBA" id="ARBA00001933"/>
    </source>
</evidence>
<keyword evidence="5 9" id="KW-0032">Aminotransferase</keyword>
<keyword evidence="12" id="KW-1185">Reference proteome</keyword>
<dbReference type="Proteomes" id="UP000323300">
    <property type="component" value="Unassembled WGS sequence"/>
</dbReference>
<evidence type="ECO:0000256" key="4">
    <source>
        <dbReference type="ARBA" id="ARBA00011738"/>
    </source>
</evidence>
<comment type="pathway">
    <text evidence="2 9">Amino-acid biosynthesis; L-histidine biosynthesis; L-histidine from 5-phospho-alpha-D-ribose 1-diphosphate: step 7/9.</text>
</comment>
<dbReference type="UniPathway" id="UPA00031">
    <property type="reaction ID" value="UER00012"/>
</dbReference>
<comment type="catalytic activity">
    <reaction evidence="8 9">
        <text>L-histidinol phosphate + 2-oxoglutarate = 3-(imidazol-4-yl)-2-oxopropyl phosphate + L-glutamate</text>
        <dbReference type="Rhea" id="RHEA:23744"/>
        <dbReference type="ChEBI" id="CHEBI:16810"/>
        <dbReference type="ChEBI" id="CHEBI:29985"/>
        <dbReference type="ChEBI" id="CHEBI:57766"/>
        <dbReference type="ChEBI" id="CHEBI:57980"/>
        <dbReference type="EC" id="2.6.1.9"/>
    </reaction>
</comment>
<dbReference type="RefSeq" id="WP_149759127.1">
    <property type="nucleotide sequence ID" value="NZ_BSPE01000028.1"/>
</dbReference>
<comment type="subunit">
    <text evidence="4 9">Homodimer.</text>
</comment>
<proteinExistence type="inferred from homology"/>
<comment type="cofactor">
    <cofactor evidence="1 9">
        <name>pyridoxal 5'-phosphate</name>
        <dbReference type="ChEBI" id="CHEBI:597326"/>
    </cofactor>
</comment>
<dbReference type="PANTHER" id="PTHR43643:SF3">
    <property type="entry name" value="HISTIDINOL-PHOSPHATE AMINOTRANSFERASE"/>
    <property type="match status" value="1"/>
</dbReference>
<dbReference type="Pfam" id="PF00155">
    <property type="entry name" value="Aminotran_1_2"/>
    <property type="match status" value="1"/>
</dbReference>
<evidence type="ECO:0000256" key="3">
    <source>
        <dbReference type="ARBA" id="ARBA00007970"/>
    </source>
</evidence>
<dbReference type="InterPro" id="IPR004839">
    <property type="entry name" value="Aminotransferase_I/II_large"/>
</dbReference>
<name>A0A1I3WSE7_9HYPH</name>
<evidence type="ECO:0000256" key="2">
    <source>
        <dbReference type="ARBA" id="ARBA00005011"/>
    </source>
</evidence>
<dbReference type="InterPro" id="IPR015421">
    <property type="entry name" value="PyrdxlP-dep_Trfase_major"/>
</dbReference>
<evidence type="ECO:0000256" key="9">
    <source>
        <dbReference type="HAMAP-Rule" id="MF_01023"/>
    </source>
</evidence>
<evidence type="ECO:0000256" key="8">
    <source>
        <dbReference type="ARBA" id="ARBA00047481"/>
    </source>
</evidence>
<gene>
    <name evidence="9" type="primary">hisC</name>
    <name evidence="11" type="ORF">SAMN04488498_102421</name>
</gene>
<dbReference type="InterPro" id="IPR005861">
    <property type="entry name" value="HisP_aminotrans"/>
</dbReference>
<dbReference type="EC" id="2.6.1.9" evidence="9"/>
<reference evidence="11 12" key="1">
    <citation type="submission" date="2016-10" db="EMBL/GenBank/DDBJ databases">
        <authorList>
            <person name="Varghese N."/>
            <person name="Submissions S."/>
        </authorList>
    </citation>
    <scope>NUCLEOTIDE SEQUENCE [LARGE SCALE GENOMIC DNA]</scope>
    <source>
        <strain evidence="11 12">DSM 21822</strain>
    </source>
</reference>
<protein>
    <recommendedName>
        <fullName evidence="9">Histidinol-phosphate aminotransferase</fullName>
        <ecNumber evidence="9">2.6.1.9</ecNumber>
    </recommendedName>
    <alternativeName>
        <fullName evidence="9">Imidazole acetol-phosphate transaminase</fullName>
    </alternativeName>
</protein>
<dbReference type="AlphaFoldDB" id="A0A1I3WSE7"/>
<dbReference type="HAMAP" id="MF_01023">
    <property type="entry name" value="HisC_aminotrans_2"/>
    <property type="match status" value="1"/>
</dbReference>
<evidence type="ECO:0000313" key="11">
    <source>
        <dbReference type="EMBL" id="SFK09767.1"/>
    </source>
</evidence>
<dbReference type="Gene3D" id="3.90.1150.10">
    <property type="entry name" value="Aspartate Aminotransferase, domain 1"/>
    <property type="match status" value="1"/>
</dbReference>
<dbReference type="EMBL" id="FOSL01000002">
    <property type="protein sequence ID" value="SFK09767.1"/>
    <property type="molecule type" value="Genomic_DNA"/>
</dbReference>
<evidence type="ECO:0000259" key="10">
    <source>
        <dbReference type="Pfam" id="PF00155"/>
    </source>
</evidence>
<keyword evidence="9" id="KW-0028">Amino-acid biosynthesis</keyword>
<evidence type="ECO:0000313" key="12">
    <source>
        <dbReference type="Proteomes" id="UP000323300"/>
    </source>
</evidence>
<dbReference type="GO" id="GO:0004400">
    <property type="term" value="F:histidinol-phosphate transaminase activity"/>
    <property type="evidence" value="ECO:0007669"/>
    <property type="project" value="UniProtKB-UniRule"/>
</dbReference>
<keyword evidence="9" id="KW-0368">Histidine biosynthesis</keyword>
<keyword evidence="6 9" id="KW-0808">Transferase</keyword>
<dbReference type="GO" id="GO:0000105">
    <property type="term" value="P:L-histidine biosynthetic process"/>
    <property type="evidence" value="ECO:0007669"/>
    <property type="project" value="UniProtKB-UniRule"/>
</dbReference>
<dbReference type="CDD" id="cd00609">
    <property type="entry name" value="AAT_like"/>
    <property type="match status" value="1"/>
</dbReference>
<dbReference type="OrthoDB" id="9809616at2"/>
<sequence>MNQAPDQIRPRPRAGIMDITAYVPGKSTAPAGVAKVHKLSSNENPLGASPAAIEAVRDIAGRLEYYPDGSAMRLRQAIAEAHGLNPANIVCSNGSDEIIGLLAQTYLEPGDEGIYTEHGFLVYQSYIRAAGAVPVVAKETDERADADAILAAVSDRTKIVFLANPNNPTGTYMPFEEVRRLHAGLPGHVLLVLDAAYAEYVRRNDYEAGVELVAGNQNVVMTRTFSKIHGLGGARIGWMYAPAHIIDAMERMRGPFNVNAVAIEAGVAALRDRAHVERTVAHNERWLPWLSEELTKIGLRVTPSVGNFILIHFPEGERHSAAAADAYLSAQGYILRRVAGYGFPNALRMTVGTEEANRGVVAALTQFLKD</sequence>